<dbReference type="FunFam" id="2.60.40.150:FF:000099">
    <property type="entry name" value="Copine 3"/>
    <property type="match status" value="1"/>
</dbReference>
<dbReference type="InterPro" id="IPR010734">
    <property type="entry name" value="Copine_C"/>
</dbReference>
<feature type="region of interest" description="Disordered" evidence="3">
    <location>
        <begin position="587"/>
        <end position="761"/>
    </location>
</feature>
<feature type="compositionally biased region" description="Low complexity" evidence="3">
    <location>
        <begin position="638"/>
        <end position="686"/>
    </location>
</feature>
<dbReference type="SMART" id="SM00239">
    <property type="entry name" value="C2"/>
    <property type="match status" value="2"/>
</dbReference>
<dbReference type="Pfam" id="PF00168">
    <property type="entry name" value="C2"/>
    <property type="match status" value="2"/>
</dbReference>
<dbReference type="PROSITE" id="PS50004">
    <property type="entry name" value="C2"/>
    <property type="match status" value="2"/>
</dbReference>
<keyword evidence="2" id="KW-0677">Repeat</keyword>
<dbReference type="InterPro" id="IPR000008">
    <property type="entry name" value="C2_dom"/>
</dbReference>
<reference evidence="5" key="1">
    <citation type="submission" date="2021-12" db="EMBL/GenBank/DDBJ databases">
        <title>Prjna785345.</title>
        <authorList>
            <person name="Rujirawat T."/>
            <person name="Krajaejun T."/>
        </authorList>
    </citation>
    <scope>NUCLEOTIDE SEQUENCE</scope>
    <source>
        <strain evidence="5">Pi057C3</strain>
    </source>
</reference>
<dbReference type="CDD" id="cd04048">
    <property type="entry name" value="C2A_Copine"/>
    <property type="match status" value="1"/>
</dbReference>
<dbReference type="EMBL" id="JAKCXM010000135">
    <property type="protein sequence ID" value="KAJ0401167.1"/>
    <property type="molecule type" value="Genomic_DNA"/>
</dbReference>
<dbReference type="AlphaFoldDB" id="A0AAD5QAZ6"/>
<dbReference type="InterPro" id="IPR036465">
    <property type="entry name" value="vWFA_dom_sf"/>
</dbReference>
<dbReference type="InterPro" id="IPR035892">
    <property type="entry name" value="C2_domain_sf"/>
</dbReference>
<organism evidence="5 6">
    <name type="scientific">Pythium insidiosum</name>
    <name type="common">Pythiosis disease agent</name>
    <dbReference type="NCBI Taxonomy" id="114742"/>
    <lineage>
        <taxon>Eukaryota</taxon>
        <taxon>Sar</taxon>
        <taxon>Stramenopiles</taxon>
        <taxon>Oomycota</taxon>
        <taxon>Peronosporomycetes</taxon>
        <taxon>Pythiales</taxon>
        <taxon>Pythiaceae</taxon>
        <taxon>Pythium</taxon>
    </lineage>
</organism>
<feature type="compositionally biased region" description="Low complexity" evidence="3">
    <location>
        <begin position="587"/>
        <end position="631"/>
    </location>
</feature>
<feature type="compositionally biased region" description="Low complexity" evidence="3">
    <location>
        <begin position="693"/>
        <end position="730"/>
    </location>
</feature>
<keyword evidence="6" id="KW-1185">Reference proteome</keyword>
<dbReference type="InterPro" id="IPR045052">
    <property type="entry name" value="Copine"/>
</dbReference>
<evidence type="ECO:0000313" key="5">
    <source>
        <dbReference type="EMBL" id="KAJ0401167.1"/>
    </source>
</evidence>
<dbReference type="PANTHER" id="PTHR10857">
    <property type="entry name" value="COPINE"/>
    <property type="match status" value="1"/>
</dbReference>
<dbReference type="InterPro" id="IPR037768">
    <property type="entry name" value="C2B_Copine"/>
</dbReference>
<dbReference type="GO" id="GO:0071277">
    <property type="term" value="P:cellular response to calcium ion"/>
    <property type="evidence" value="ECO:0007669"/>
    <property type="project" value="TreeGrafter"/>
</dbReference>
<dbReference type="InterPro" id="IPR002035">
    <property type="entry name" value="VWF_A"/>
</dbReference>
<evidence type="ECO:0000256" key="2">
    <source>
        <dbReference type="ARBA" id="ARBA00022737"/>
    </source>
</evidence>
<dbReference type="Gene3D" id="2.60.40.150">
    <property type="entry name" value="C2 domain"/>
    <property type="match status" value="2"/>
</dbReference>
<dbReference type="GO" id="GO:0005886">
    <property type="term" value="C:plasma membrane"/>
    <property type="evidence" value="ECO:0007669"/>
    <property type="project" value="TreeGrafter"/>
</dbReference>
<dbReference type="SUPFAM" id="SSF49562">
    <property type="entry name" value="C2 domain (Calcium/lipid-binding domain, CaLB)"/>
    <property type="match status" value="2"/>
</dbReference>
<comment type="similarity">
    <text evidence="1">Belongs to the copine family.</text>
</comment>
<dbReference type="SUPFAM" id="SSF53300">
    <property type="entry name" value="vWA-like"/>
    <property type="match status" value="1"/>
</dbReference>
<feature type="domain" description="C2" evidence="4">
    <location>
        <begin position="28"/>
        <end position="153"/>
    </location>
</feature>
<comment type="caution">
    <text evidence="5">The sequence shown here is derived from an EMBL/GenBank/DDBJ whole genome shotgun (WGS) entry which is preliminary data.</text>
</comment>
<evidence type="ECO:0000256" key="3">
    <source>
        <dbReference type="SAM" id="MobiDB-lite"/>
    </source>
</evidence>
<sequence>MWTPPPVKLAEKSVVIVGTGDFPACPEGRGYGYGAPALPRSAMPTAKIELSLSGKDLKDRDVLSKSDPFAVLYLQQNASWVRIGETEAIKNNLNPQWAKLFVLDYFFQMQQRLKVEVYDKDDDSKKLSHHDLIGVTEFTLGQLMGAPGQSGTFLLTRGKNSSKHQGALRVRAEEVQQSNDVASLRFSGSSLANMDGFFSKSDPFLVIQRQREDQTWIVVHKTEVIDNNLNPNWRPFEIPVQQLCNGDYKRPLLLQVMDKDSGGRSELIGEVRTSLEELVAKRGSNYVLHNEALQRKKGKKYTNAGLLIPQVVNVYRQPSFVDFLKGGLEMNLVLGIDYTASNGPANDPRSLHFINPHGWNQYQHAIQTTGSILEAYDSDKMIPVYGFGGIPPHAHAVDHCFPLNLNPSNPEVHGIQGVMQLYSSSLFHIRLHGPTCFAPLIQQTVAIASSLNDPTRQKYFVLLIITDGAIMDMPMTIDAIVQASHAVPLSIVIIGVGDADFSSMSALDGDGRQLRGTNGQPAARDIVQFVPFTRFVHDPSALARETLAEIPYQLCQYMKVRGINPKPPVQPTYQQFAEPTAPVAETAPVDAAAASQPPVAAPAPVASGPAPTQPPHAVAPGQPPQAQGAYPGQPPAQPQAQPGQPQPQGYPGQPQGYPGQPQGYPGQPQGYPGQPQGYPGQPQGYPGYPPQGYPGQPQGYPGQAPGYPPQQGHGYPPQAQGFPPQQYGAPQGYGGYPGQAPPPQQSQAPKAANPGYPGYRG</sequence>
<evidence type="ECO:0000256" key="1">
    <source>
        <dbReference type="ARBA" id="ARBA00009048"/>
    </source>
</evidence>
<accession>A0AAD5QAZ6</accession>
<evidence type="ECO:0000313" key="6">
    <source>
        <dbReference type="Proteomes" id="UP001209570"/>
    </source>
</evidence>
<dbReference type="CDD" id="cd04047">
    <property type="entry name" value="C2B_Copine"/>
    <property type="match status" value="1"/>
</dbReference>
<feature type="domain" description="C2" evidence="4">
    <location>
        <begin position="164"/>
        <end position="288"/>
    </location>
</feature>
<evidence type="ECO:0000259" key="4">
    <source>
        <dbReference type="PROSITE" id="PS50004"/>
    </source>
</evidence>
<name>A0AAD5QAZ6_PYTIN</name>
<gene>
    <name evidence="5" type="ORF">P43SY_004374</name>
</gene>
<dbReference type="Proteomes" id="UP001209570">
    <property type="component" value="Unassembled WGS sequence"/>
</dbReference>
<proteinExistence type="inferred from homology"/>
<dbReference type="PANTHER" id="PTHR10857:SF106">
    <property type="entry name" value="C2 DOMAIN-CONTAINING PROTEIN"/>
    <property type="match status" value="1"/>
</dbReference>
<protein>
    <recommendedName>
        <fullName evidence="4">C2 domain-containing protein</fullName>
    </recommendedName>
</protein>
<dbReference type="SMART" id="SM00327">
    <property type="entry name" value="VWA"/>
    <property type="match status" value="1"/>
</dbReference>
<dbReference type="GO" id="GO:0005544">
    <property type="term" value="F:calcium-dependent phospholipid binding"/>
    <property type="evidence" value="ECO:0007669"/>
    <property type="project" value="InterPro"/>
</dbReference>
<dbReference type="Pfam" id="PF07002">
    <property type="entry name" value="Copine"/>
    <property type="match status" value="1"/>
</dbReference>